<dbReference type="NCBIfam" id="NF047422">
    <property type="entry name" value="YfmF_fam"/>
    <property type="match status" value="1"/>
</dbReference>
<dbReference type="Proteomes" id="UP001596505">
    <property type="component" value="Unassembled WGS sequence"/>
</dbReference>
<evidence type="ECO:0000259" key="1">
    <source>
        <dbReference type="Pfam" id="PF05193"/>
    </source>
</evidence>
<reference evidence="3" key="1">
    <citation type="journal article" date="2019" name="Int. J. Syst. Evol. Microbiol.">
        <title>The Global Catalogue of Microorganisms (GCM) 10K type strain sequencing project: providing services to taxonomists for standard genome sequencing and annotation.</title>
        <authorList>
            <consortium name="The Broad Institute Genomics Platform"/>
            <consortium name="The Broad Institute Genome Sequencing Center for Infectious Disease"/>
            <person name="Wu L."/>
            <person name="Ma J."/>
        </authorList>
    </citation>
    <scope>NUCLEOTIDE SEQUENCE [LARGE SCALE GENOMIC DNA]</scope>
    <source>
        <strain evidence="3">CGMCC 1.16305</strain>
    </source>
</reference>
<dbReference type="SUPFAM" id="SSF63411">
    <property type="entry name" value="LuxS/MPP-like metallohydrolase"/>
    <property type="match status" value="2"/>
</dbReference>
<organism evidence="2 3">
    <name type="scientific">Scopulibacillus cellulosilyticus</name>
    <dbReference type="NCBI Taxonomy" id="2665665"/>
    <lineage>
        <taxon>Bacteria</taxon>
        <taxon>Bacillati</taxon>
        <taxon>Bacillota</taxon>
        <taxon>Bacilli</taxon>
        <taxon>Bacillales</taxon>
        <taxon>Sporolactobacillaceae</taxon>
        <taxon>Scopulibacillus</taxon>
    </lineage>
</organism>
<evidence type="ECO:0000313" key="2">
    <source>
        <dbReference type="EMBL" id="MFC7392607.1"/>
    </source>
</evidence>
<dbReference type="Gene3D" id="3.30.830.10">
    <property type="entry name" value="Metalloenzyme, LuxS/M16 peptidase-like"/>
    <property type="match status" value="2"/>
</dbReference>
<dbReference type="PANTHER" id="PTHR11851">
    <property type="entry name" value="METALLOPROTEASE"/>
    <property type="match status" value="1"/>
</dbReference>
<dbReference type="RefSeq" id="WP_380964866.1">
    <property type="nucleotide sequence ID" value="NZ_JBHTCO010000004.1"/>
</dbReference>
<comment type="caution">
    <text evidence="2">The sequence shown here is derived from an EMBL/GenBank/DDBJ whole genome shotgun (WGS) entry which is preliminary data.</text>
</comment>
<dbReference type="InterPro" id="IPR011249">
    <property type="entry name" value="Metalloenz_LuxS/M16"/>
</dbReference>
<keyword evidence="3" id="KW-1185">Reference proteome</keyword>
<dbReference type="PANTHER" id="PTHR11851:SF186">
    <property type="entry name" value="INACTIVE METALLOPROTEASE YMFF-RELATED"/>
    <property type="match status" value="1"/>
</dbReference>
<evidence type="ECO:0000313" key="3">
    <source>
        <dbReference type="Proteomes" id="UP001596505"/>
    </source>
</evidence>
<dbReference type="InterPro" id="IPR007863">
    <property type="entry name" value="Peptidase_M16_C"/>
</dbReference>
<protein>
    <submittedName>
        <fullName evidence="2">EF-P 5-aminopentanol modification-associated protein YfmF</fullName>
    </submittedName>
</protein>
<dbReference type="Pfam" id="PF05193">
    <property type="entry name" value="Peptidase_M16_C"/>
    <property type="match status" value="1"/>
</dbReference>
<feature type="domain" description="Peptidase M16 C-terminal" evidence="1">
    <location>
        <begin position="186"/>
        <end position="365"/>
    </location>
</feature>
<dbReference type="EMBL" id="JBHTCO010000004">
    <property type="protein sequence ID" value="MFC7392607.1"/>
    <property type="molecule type" value="Genomic_DNA"/>
</dbReference>
<dbReference type="InterPro" id="IPR050361">
    <property type="entry name" value="MPP/UQCRC_Complex"/>
</dbReference>
<sequence length="431" mass="49619">MSYINEQVHDFNGFKVHMIPTDKFKTVTMFLQFCAPLNEKDVTKRALLSYVLKSSTKHSPSTQDLQKRLDDLYGASFTSMLTKKGDYHILTLYMTVANERFISGASTKLLDESVKLLSEAVFQPAAANQQFDKKIVKREKRSLKQRLEAIYDDKMRYASQRLIDEMCQHELYRLHTYGYSDELEQVTPESLFDYYQKMVAEDQVDLYIIGDIEENQSHILNAVQSEFTFSKRQERTRDVRINFDPVIPNEVKIVKENQDVEQGKLNLGYRTNIIYGDPLYYASQVFNGLFGGFPHSKLFMNVREKESLAYYASSSYESYKGLMIVMSGIEFSNYDKAVAIIKEQLEAVKKGDFTDHDIDQTKALLKNAVLEALDNPGSLTDFLYRQVLTGQPVTAEDWLDAIENVQKEDIIKVAEKTSLDTIYFLQGEEGN</sequence>
<gene>
    <name evidence="2" type="primary">yfmF</name>
    <name evidence="2" type="ORF">ACFQRG_06370</name>
</gene>
<name>A0ABW2PTC0_9BACL</name>
<proteinExistence type="predicted"/>
<accession>A0ABW2PTC0</accession>